<dbReference type="EMBL" id="PCRK01000167">
    <property type="protein sequence ID" value="PIP18775.1"/>
    <property type="molecule type" value="Genomic_DNA"/>
</dbReference>
<feature type="binding site" evidence="10">
    <location>
        <begin position="10"/>
        <end position="12"/>
    </location>
    <ligand>
        <name>UDP-N-acetyl-alpha-D-glucosamine</name>
        <dbReference type="ChEBI" id="CHEBI:57705"/>
    </ligand>
</feature>
<keyword evidence="9 10" id="KW-0961">Cell wall biogenesis/degradation</keyword>
<name>A0A2G9YHS2_9BACT</name>
<evidence type="ECO:0000256" key="9">
    <source>
        <dbReference type="ARBA" id="ARBA00023316"/>
    </source>
</evidence>
<dbReference type="Pfam" id="PF04101">
    <property type="entry name" value="Glyco_tran_28_C"/>
    <property type="match status" value="1"/>
</dbReference>
<evidence type="ECO:0000256" key="10">
    <source>
        <dbReference type="HAMAP-Rule" id="MF_00033"/>
    </source>
</evidence>
<comment type="caution">
    <text evidence="10">Lacks conserved residue(s) required for the propagation of feature annotation.</text>
</comment>
<dbReference type="GO" id="GO:0008360">
    <property type="term" value="P:regulation of cell shape"/>
    <property type="evidence" value="ECO:0007669"/>
    <property type="project" value="UniProtKB-KW"/>
</dbReference>
<dbReference type="Proteomes" id="UP000231292">
    <property type="component" value="Unassembled WGS sequence"/>
</dbReference>
<comment type="function">
    <text evidence="10">Cell wall formation. Catalyzes the transfer of a GlcNAc subunit on undecaprenyl-pyrophosphoryl-MurNAc-pentapeptide (lipid intermediate I) to form undecaprenyl-pyrophosphoryl-MurNAc-(pentapeptide)GlcNAc (lipid intermediate II).</text>
</comment>
<evidence type="ECO:0000313" key="13">
    <source>
        <dbReference type="EMBL" id="PIP18775.1"/>
    </source>
</evidence>
<evidence type="ECO:0000256" key="7">
    <source>
        <dbReference type="ARBA" id="ARBA00023136"/>
    </source>
</evidence>
<evidence type="ECO:0000256" key="1">
    <source>
        <dbReference type="ARBA" id="ARBA00022475"/>
    </source>
</evidence>
<feature type="binding site" evidence="10">
    <location>
        <position position="196"/>
    </location>
    <ligand>
        <name>UDP-N-acetyl-alpha-D-glucosamine</name>
        <dbReference type="ChEBI" id="CHEBI:57705"/>
    </ligand>
</feature>
<dbReference type="Gene3D" id="3.40.50.2000">
    <property type="entry name" value="Glycogen Phosphorylase B"/>
    <property type="match status" value="2"/>
</dbReference>
<dbReference type="GO" id="GO:0071555">
    <property type="term" value="P:cell wall organization"/>
    <property type="evidence" value="ECO:0007669"/>
    <property type="project" value="UniProtKB-KW"/>
</dbReference>
<keyword evidence="7 10" id="KW-0472">Membrane</keyword>
<dbReference type="Pfam" id="PF03033">
    <property type="entry name" value="Glyco_transf_28"/>
    <property type="match status" value="1"/>
</dbReference>
<dbReference type="GO" id="GO:0009252">
    <property type="term" value="P:peptidoglycan biosynthetic process"/>
    <property type="evidence" value="ECO:0007669"/>
    <property type="project" value="UniProtKB-UniRule"/>
</dbReference>
<keyword evidence="8 10" id="KW-0131">Cell cycle</keyword>
<dbReference type="CDD" id="cd03785">
    <property type="entry name" value="GT28_MurG"/>
    <property type="match status" value="1"/>
</dbReference>
<keyword evidence="4 10" id="KW-0808">Transferase</keyword>
<comment type="caution">
    <text evidence="13">The sequence shown here is derived from an EMBL/GenBank/DDBJ whole genome shotgun (WGS) entry which is preliminary data.</text>
</comment>
<evidence type="ECO:0000313" key="14">
    <source>
        <dbReference type="Proteomes" id="UP000231292"/>
    </source>
</evidence>
<dbReference type="AlphaFoldDB" id="A0A2G9YHS2"/>
<feature type="binding site" evidence="10">
    <location>
        <position position="166"/>
    </location>
    <ligand>
        <name>UDP-N-acetyl-alpha-D-glucosamine</name>
        <dbReference type="ChEBI" id="CHEBI:57705"/>
    </ligand>
</feature>
<evidence type="ECO:0000259" key="12">
    <source>
        <dbReference type="Pfam" id="PF04101"/>
    </source>
</evidence>
<dbReference type="InterPro" id="IPR007235">
    <property type="entry name" value="Glyco_trans_28_C"/>
</dbReference>
<evidence type="ECO:0000256" key="8">
    <source>
        <dbReference type="ARBA" id="ARBA00023306"/>
    </source>
</evidence>
<comment type="pathway">
    <text evidence="10">Cell wall biogenesis; peptidoglycan biosynthesis.</text>
</comment>
<dbReference type="GO" id="GO:0005975">
    <property type="term" value="P:carbohydrate metabolic process"/>
    <property type="evidence" value="ECO:0007669"/>
    <property type="project" value="InterPro"/>
</dbReference>
<evidence type="ECO:0000256" key="4">
    <source>
        <dbReference type="ARBA" id="ARBA00022679"/>
    </source>
</evidence>
<dbReference type="PANTHER" id="PTHR21015">
    <property type="entry name" value="UDP-N-ACETYLGLUCOSAMINE--N-ACETYLMURAMYL-(PENTAPEPTIDE) PYROPHOSPHORYL-UNDECAPRENOL N-ACETYLGLUCOSAMINE TRANSFERASE 1"/>
    <property type="match status" value="1"/>
</dbReference>
<dbReference type="HAMAP" id="MF_00033">
    <property type="entry name" value="MurG"/>
    <property type="match status" value="1"/>
</dbReference>
<comment type="similarity">
    <text evidence="10">Belongs to the glycosyltransferase 28 family. MurG subfamily.</text>
</comment>
<gene>
    <name evidence="10 13" type="primary">murG</name>
    <name evidence="13" type="ORF">COX41_06510</name>
</gene>
<evidence type="ECO:0000259" key="11">
    <source>
        <dbReference type="Pfam" id="PF03033"/>
    </source>
</evidence>
<keyword evidence="5 10" id="KW-0133">Cell shape</keyword>
<keyword evidence="3 10" id="KW-0328">Glycosyltransferase</keyword>
<dbReference type="SUPFAM" id="SSF53756">
    <property type="entry name" value="UDP-Glycosyltransferase/glycogen phosphorylase"/>
    <property type="match status" value="1"/>
</dbReference>
<dbReference type="PANTHER" id="PTHR21015:SF22">
    <property type="entry name" value="GLYCOSYLTRANSFERASE"/>
    <property type="match status" value="1"/>
</dbReference>
<dbReference type="InterPro" id="IPR006009">
    <property type="entry name" value="GlcNAc_MurG"/>
</dbReference>
<evidence type="ECO:0000256" key="5">
    <source>
        <dbReference type="ARBA" id="ARBA00022960"/>
    </source>
</evidence>
<keyword evidence="2 10" id="KW-0132">Cell division</keyword>
<proteinExistence type="inferred from homology"/>
<protein>
    <recommendedName>
        <fullName evidence="10">UDP-N-acetylglucosamine--N-acetylmuramyl-(pentapeptide) pyrophosphoryl-undecaprenol N-acetylglucosamine transferase</fullName>
        <ecNumber evidence="10">2.4.1.227</ecNumber>
    </recommendedName>
    <alternativeName>
        <fullName evidence="10">Undecaprenyl-PP-MurNAc-pentapeptide-UDPGlcNAc GlcNAc transferase</fullName>
    </alternativeName>
</protein>
<dbReference type="EC" id="2.4.1.227" evidence="10"/>
<sequence length="364" mass="40514">MRVLVVAGASGGHIYPASAFLEKLKEEKSVSDTLLVLPLRSIKTDFKSCGCKIIYISSAQVSFSLNYSNIIALFKFIKGSWESFRILLKFKPDCVVGFGSLDSIPLVILAWFFRIKTLIHEQNVLPGRANKFLAKFSDKIAISFPDSKCLLGCRDEKIVLTGNPIRQGLRKMGKEEALNFFGLDKNKFTILVMGGSQGSRHINDAFLEVIALMNDISGVQVIHIAGKDDENKVADAYKKINIRAKVFGFFSSMEYAYSASDLVICRAGATTIAELIHFKLPAILIPYPFAYAHQFKNARILEVEGAGIIIKDDEFKVDRLNKLLECFIRNPDVAAVMREHYTGVFKYDAGSELVKATMALLMAQ</sequence>
<evidence type="ECO:0000256" key="3">
    <source>
        <dbReference type="ARBA" id="ARBA00022676"/>
    </source>
</evidence>
<accession>A0A2G9YHS2</accession>
<keyword evidence="6 10" id="KW-0573">Peptidoglycan synthesis</keyword>
<feature type="domain" description="Glycosyltransferase family 28 N-terminal" evidence="11">
    <location>
        <begin position="3"/>
        <end position="142"/>
    </location>
</feature>
<dbReference type="GO" id="GO:0005886">
    <property type="term" value="C:plasma membrane"/>
    <property type="evidence" value="ECO:0007669"/>
    <property type="project" value="UniProtKB-SubCell"/>
</dbReference>
<comment type="subcellular location">
    <subcellularLocation>
        <location evidence="10">Cell membrane</location>
        <topology evidence="10">Peripheral membrane protein</topology>
        <orientation evidence="10">Cytoplasmic side</orientation>
    </subcellularLocation>
</comment>
<dbReference type="GO" id="GO:0050511">
    <property type="term" value="F:undecaprenyldiphospho-muramoylpentapeptide beta-N-acetylglucosaminyltransferase activity"/>
    <property type="evidence" value="ECO:0007669"/>
    <property type="project" value="UniProtKB-UniRule"/>
</dbReference>
<comment type="catalytic activity">
    <reaction evidence="10">
        <text>di-trans,octa-cis-undecaprenyl diphospho-N-acetyl-alpha-D-muramoyl-L-alanyl-D-glutamyl-meso-2,6-diaminopimeloyl-D-alanyl-D-alanine + UDP-N-acetyl-alpha-D-glucosamine = di-trans,octa-cis-undecaprenyl diphospho-[N-acetyl-alpha-D-glucosaminyl-(1-&gt;4)]-N-acetyl-alpha-D-muramoyl-L-alanyl-D-glutamyl-meso-2,6-diaminopimeloyl-D-alanyl-D-alanine + UDP + H(+)</text>
        <dbReference type="Rhea" id="RHEA:31227"/>
        <dbReference type="ChEBI" id="CHEBI:15378"/>
        <dbReference type="ChEBI" id="CHEBI:57705"/>
        <dbReference type="ChEBI" id="CHEBI:58223"/>
        <dbReference type="ChEBI" id="CHEBI:61387"/>
        <dbReference type="ChEBI" id="CHEBI:61388"/>
        <dbReference type="EC" id="2.4.1.227"/>
    </reaction>
</comment>
<dbReference type="UniPathway" id="UPA00219"/>
<evidence type="ECO:0000256" key="6">
    <source>
        <dbReference type="ARBA" id="ARBA00022984"/>
    </source>
</evidence>
<dbReference type="GO" id="GO:0051991">
    <property type="term" value="F:UDP-N-acetyl-D-glucosamine:N-acetylmuramoyl-L-alanyl-D-glutamyl-meso-2,6-diaminopimelyl-D-alanyl-D-alanine-diphosphoundecaprenol 4-beta-N-acetylglucosaminlytransferase activity"/>
    <property type="evidence" value="ECO:0007669"/>
    <property type="project" value="RHEA"/>
</dbReference>
<dbReference type="InterPro" id="IPR004276">
    <property type="entry name" value="GlycoTrans_28_N"/>
</dbReference>
<dbReference type="GO" id="GO:0051301">
    <property type="term" value="P:cell division"/>
    <property type="evidence" value="ECO:0007669"/>
    <property type="project" value="UniProtKB-KW"/>
</dbReference>
<feature type="binding site" evidence="10">
    <location>
        <position position="123"/>
    </location>
    <ligand>
        <name>UDP-N-acetyl-alpha-D-glucosamine</name>
        <dbReference type="ChEBI" id="CHEBI:57705"/>
    </ligand>
</feature>
<organism evidence="13 14">
    <name type="scientific">Candidatus Sherwoodlollariibacterium unditelluris</name>
    <dbReference type="NCBI Taxonomy" id="1974757"/>
    <lineage>
        <taxon>Bacteria</taxon>
        <taxon>Pseudomonadati</taxon>
        <taxon>Candidatus Omnitrophota</taxon>
        <taxon>Candidatus Sherwoodlollariibacterium</taxon>
    </lineage>
</organism>
<dbReference type="NCBIfam" id="TIGR01133">
    <property type="entry name" value="murG"/>
    <property type="match status" value="1"/>
</dbReference>
<keyword evidence="1 10" id="KW-1003">Cell membrane</keyword>
<reference evidence="13 14" key="1">
    <citation type="submission" date="2017-09" db="EMBL/GenBank/DDBJ databases">
        <title>Depth-based differentiation of microbial function through sediment-hosted aquifers and enrichment of novel symbionts in the deep terrestrial subsurface.</title>
        <authorList>
            <person name="Probst A.J."/>
            <person name="Ladd B."/>
            <person name="Jarett J.K."/>
            <person name="Geller-Mcgrath D.E."/>
            <person name="Sieber C.M."/>
            <person name="Emerson J.B."/>
            <person name="Anantharaman K."/>
            <person name="Thomas B.C."/>
            <person name="Malmstrom R."/>
            <person name="Stieglmeier M."/>
            <person name="Klingl A."/>
            <person name="Woyke T."/>
            <person name="Ryan C.M."/>
            <person name="Banfield J.F."/>
        </authorList>
    </citation>
    <scope>NUCLEOTIDE SEQUENCE [LARGE SCALE GENOMIC DNA]</scope>
    <source>
        <strain evidence="13">CG23_combo_of_CG06-09_8_20_14_all_41_10</strain>
    </source>
</reference>
<feature type="domain" description="Glycosyl transferase family 28 C-terminal" evidence="12">
    <location>
        <begin position="189"/>
        <end position="340"/>
    </location>
</feature>
<feature type="binding site" evidence="10">
    <location>
        <position position="294"/>
    </location>
    <ligand>
        <name>UDP-N-acetyl-alpha-D-glucosamine</name>
        <dbReference type="ChEBI" id="CHEBI:57705"/>
    </ligand>
</feature>
<evidence type="ECO:0000256" key="2">
    <source>
        <dbReference type="ARBA" id="ARBA00022618"/>
    </source>
</evidence>